<comment type="caution">
    <text evidence="2">The sequence shown here is derived from an EMBL/GenBank/DDBJ whole genome shotgun (WGS) entry which is preliminary data.</text>
</comment>
<dbReference type="PANTHER" id="PTHR42938">
    <property type="entry name" value="FORMATE DEHYDROGENASE 1"/>
    <property type="match status" value="1"/>
</dbReference>
<evidence type="ECO:0000259" key="1">
    <source>
        <dbReference type="Pfam" id="PF00389"/>
    </source>
</evidence>
<organism evidence="2 3">
    <name type="scientific">Malus domestica</name>
    <name type="common">Apple</name>
    <name type="synonym">Pyrus malus</name>
    <dbReference type="NCBI Taxonomy" id="3750"/>
    <lineage>
        <taxon>Eukaryota</taxon>
        <taxon>Viridiplantae</taxon>
        <taxon>Streptophyta</taxon>
        <taxon>Embryophyta</taxon>
        <taxon>Tracheophyta</taxon>
        <taxon>Spermatophyta</taxon>
        <taxon>Magnoliopsida</taxon>
        <taxon>eudicotyledons</taxon>
        <taxon>Gunneridae</taxon>
        <taxon>Pentapetalae</taxon>
        <taxon>rosids</taxon>
        <taxon>fabids</taxon>
        <taxon>Rosales</taxon>
        <taxon>Rosaceae</taxon>
        <taxon>Amygdaloideae</taxon>
        <taxon>Maleae</taxon>
        <taxon>Malus</taxon>
    </lineage>
</organism>
<dbReference type="Proteomes" id="UP000290289">
    <property type="component" value="Chromosome 13"/>
</dbReference>
<dbReference type="GO" id="GO:0004617">
    <property type="term" value="F:phosphoglycerate dehydrogenase activity"/>
    <property type="evidence" value="ECO:0007669"/>
    <property type="project" value="TreeGrafter"/>
</dbReference>
<dbReference type="SUPFAM" id="SSF52283">
    <property type="entry name" value="Formate/glycerate dehydrogenase catalytic domain-like"/>
    <property type="match status" value="1"/>
</dbReference>
<keyword evidence="3" id="KW-1185">Reference proteome</keyword>
<dbReference type="Gene3D" id="3.40.50.720">
    <property type="entry name" value="NAD(P)-binding Rossmann-like Domain"/>
    <property type="match status" value="1"/>
</dbReference>
<evidence type="ECO:0000313" key="2">
    <source>
        <dbReference type="EMBL" id="RXH79539.1"/>
    </source>
</evidence>
<proteinExistence type="predicted"/>
<feature type="domain" description="D-isomer specific 2-hydroxyacid dehydrogenase catalytic" evidence="1">
    <location>
        <begin position="2"/>
        <end position="59"/>
    </location>
</feature>
<dbReference type="EMBL" id="RDQH01000339">
    <property type="protein sequence ID" value="RXH79539.1"/>
    <property type="molecule type" value="Genomic_DNA"/>
</dbReference>
<gene>
    <name evidence="2" type="ORF">DVH24_040686</name>
</gene>
<dbReference type="STRING" id="3750.A0A498I9F0"/>
<name>A0A498I9F0_MALDO</name>
<dbReference type="GO" id="GO:0051287">
    <property type="term" value="F:NAD binding"/>
    <property type="evidence" value="ECO:0007669"/>
    <property type="project" value="InterPro"/>
</dbReference>
<sequence length="73" mass="7925">MRSGTKVTCEVFESSGERLKVVGRVGVDIDNVDLAVATKFGCLVVNASMTNTVAVAEHGIAHVKWPDCWICRF</sequence>
<evidence type="ECO:0000313" key="3">
    <source>
        <dbReference type="Proteomes" id="UP000290289"/>
    </source>
</evidence>
<dbReference type="AlphaFoldDB" id="A0A498I9F0"/>
<protein>
    <recommendedName>
        <fullName evidence="1">D-isomer specific 2-hydroxyacid dehydrogenase catalytic domain-containing protein</fullName>
    </recommendedName>
</protein>
<accession>A0A498I9F0</accession>
<reference evidence="2 3" key="1">
    <citation type="submission" date="2018-10" db="EMBL/GenBank/DDBJ databases">
        <title>A high-quality apple genome assembly.</title>
        <authorList>
            <person name="Hu J."/>
        </authorList>
    </citation>
    <scope>NUCLEOTIDE SEQUENCE [LARGE SCALE GENOMIC DNA]</scope>
    <source>
        <strain evidence="3">cv. HFTH1</strain>
        <tissue evidence="2">Young leaf</tissue>
    </source>
</reference>
<dbReference type="PANTHER" id="PTHR42938:SF22">
    <property type="entry name" value="D-3-PHOSPHOGLYCERATE DEHYDROGENASE"/>
    <property type="match status" value="1"/>
</dbReference>
<dbReference type="Pfam" id="PF00389">
    <property type="entry name" value="2-Hacid_dh"/>
    <property type="match status" value="1"/>
</dbReference>
<dbReference type="InterPro" id="IPR006139">
    <property type="entry name" value="D-isomer_2_OHA_DH_cat_dom"/>
</dbReference>